<evidence type="ECO:0000313" key="9">
    <source>
        <dbReference type="EMBL" id="KAK1766462.1"/>
    </source>
</evidence>
<keyword evidence="6" id="KW-0479">Metal-binding</keyword>
<organism evidence="9 10">
    <name type="scientific">Phialemonium atrogriseum</name>
    <dbReference type="NCBI Taxonomy" id="1093897"/>
    <lineage>
        <taxon>Eukaryota</taxon>
        <taxon>Fungi</taxon>
        <taxon>Dikarya</taxon>
        <taxon>Ascomycota</taxon>
        <taxon>Pezizomycotina</taxon>
        <taxon>Sordariomycetes</taxon>
        <taxon>Sordariomycetidae</taxon>
        <taxon>Cephalothecales</taxon>
        <taxon>Cephalothecaceae</taxon>
        <taxon>Phialemonium</taxon>
    </lineage>
</organism>
<dbReference type="Proteomes" id="UP001244011">
    <property type="component" value="Unassembled WGS sequence"/>
</dbReference>
<dbReference type="PROSITE" id="PS50089">
    <property type="entry name" value="ZF_RING_2"/>
    <property type="match status" value="1"/>
</dbReference>
<gene>
    <name evidence="9" type="ORF">QBC33DRAFT_453119</name>
</gene>
<feature type="region of interest" description="Disordered" evidence="7">
    <location>
        <begin position="136"/>
        <end position="157"/>
    </location>
</feature>
<feature type="compositionally biased region" description="Low complexity" evidence="7">
    <location>
        <begin position="222"/>
        <end position="250"/>
    </location>
</feature>
<dbReference type="RefSeq" id="XP_060282675.1">
    <property type="nucleotide sequence ID" value="XM_060424668.1"/>
</dbReference>
<accession>A0AAJ0C0I1</accession>
<reference evidence="9" key="1">
    <citation type="submission" date="2023-06" db="EMBL/GenBank/DDBJ databases">
        <title>Genome-scale phylogeny and comparative genomics of the fungal order Sordariales.</title>
        <authorList>
            <consortium name="Lawrence Berkeley National Laboratory"/>
            <person name="Hensen N."/>
            <person name="Bonometti L."/>
            <person name="Westerberg I."/>
            <person name="Brannstrom I.O."/>
            <person name="Guillou S."/>
            <person name="Cros-Aarteil S."/>
            <person name="Calhoun S."/>
            <person name="Haridas S."/>
            <person name="Kuo A."/>
            <person name="Mondo S."/>
            <person name="Pangilinan J."/>
            <person name="Riley R."/>
            <person name="Labutti K."/>
            <person name="Andreopoulos B."/>
            <person name="Lipzen A."/>
            <person name="Chen C."/>
            <person name="Yanf M."/>
            <person name="Daum C."/>
            <person name="Ng V."/>
            <person name="Clum A."/>
            <person name="Steindorff A."/>
            <person name="Ohm R."/>
            <person name="Martin F."/>
            <person name="Silar P."/>
            <person name="Natvig D."/>
            <person name="Lalanne C."/>
            <person name="Gautier V."/>
            <person name="Ament-Velasquez S.L."/>
            <person name="Kruys A."/>
            <person name="Hutchinson M.I."/>
            <person name="Powell A.J."/>
            <person name="Barry K."/>
            <person name="Miller A.N."/>
            <person name="Grigoriev I.V."/>
            <person name="Debuchy R."/>
            <person name="Gladieux P."/>
            <person name="Thoren M.H."/>
            <person name="Johannesson H."/>
        </authorList>
    </citation>
    <scope>NUCLEOTIDE SEQUENCE</scope>
    <source>
        <strain evidence="9">8032-3</strain>
    </source>
</reference>
<keyword evidence="5" id="KW-0804">Transcription</keyword>
<evidence type="ECO:0000259" key="8">
    <source>
        <dbReference type="PROSITE" id="PS50089"/>
    </source>
</evidence>
<dbReference type="InterPro" id="IPR013083">
    <property type="entry name" value="Znf_RING/FYVE/PHD"/>
</dbReference>
<evidence type="ECO:0000313" key="10">
    <source>
        <dbReference type="Proteomes" id="UP001244011"/>
    </source>
</evidence>
<dbReference type="PANTHER" id="PTHR46077:SF1">
    <property type="entry name" value="TOP1 BINDING ARGININE_SERINE RICH PROTEIN, E3 UBIQUITIN LIGASE"/>
    <property type="match status" value="1"/>
</dbReference>
<feature type="region of interest" description="Disordered" evidence="7">
    <location>
        <begin position="331"/>
        <end position="424"/>
    </location>
</feature>
<dbReference type="GO" id="GO:0000209">
    <property type="term" value="P:protein polyubiquitination"/>
    <property type="evidence" value="ECO:0007669"/>
    <property type="project" value="TreeGrafter"/>
</dbReference>
<dbReference type="GeneID" id="85307855"/>
<evidence type="ECO:0000256" key="6">
    <source>
        <dbReference type="PROSITE-ProRule" id="PRU00175"/>
    </source>
</evidence>
<dbReference type="PANTHER" id="PTHR46077">
    <property type="entry name" value="E3 UBIQUITIN-PROTEIN LIGASE TOPORS"/>
    <property type="match status" value="1"/>
</dbReference>
<dbReference type="Gene3D" id="3.30.40.10">
    <property type="entry name" value="Zinc/RING finger domain, C3HC4 (zinc finger)"/>
    <property type="match status" value="1"/>
</dbReference>
<dbReference type="AlphaFoldDB" id="A0AAJ0C0I1"/>
<sequence length="424" mass="47173">MESEAEKGDIQTQVLRTTLAEISTSRPNQGVDCCVICLDEISDPSTAHPCGHANFDFLCLVNWAQLHPTCPLCKAAIREVQYGASASEGGTETDFKVYKVPQQDEQKATARSNVEAPQSTASSQRTFEHYFLGRHRSHRHRGQGGGSRREPVPAPLPIPTLDEAILRRRHIYRNQLYSLHVGSNRLSQYRDLTPELFASDPHLVSRARQWLRRELQVFEFLSSGSGSSGNNNNPSTTQNSSNNSNSNSGAEEADERTRQRQRRRRANNAEFLLEYTVAILKTVDVQGSAGQAEAMLSDFLGRDCARLLLHELRAWLRSPHGSLAAWDRAVQYPEPNPNPKPGSRSGSAKKRRADDDEGAVDEGADDDCARGGRGSETGAGMEVRPRGDYWRPRKRRSEWGATTDRRGEGTAYVRRGDVGRHVPD</sequence>
<evidence type="ECO:0000256" key="1">
    <source>
        <dbReference type="ARBA" id="ARBA00000900"/>
    </source>
</evidence>
<dbReference type="GO" id="GO:0061630">
    <property type="term" value="F:ubiquitin protein ligase activity"/>
    <property type="evidence" value="ECO:0007669"/>
    <property type="project" value="UniProtKB-EC"/>
</dbReference>
<dbReference type="GO" id="GO:0008270">
    <property type="term" value="F:zinc ion binding"/>
    <property type="evidence" value="ECO:0007669"/>
    <property type="project" value="UniProtKB-KW"/>
</dbReference>
<evidence type="ECO:0000256" key="5">
    <source>
        <dbReference type="ARBA" id="ARBA00023163"/>
    </source>
</evidence>
<evidence type="ECO:0000256" key="2">
    <source>
        <dbReference type="ARBA" id="ARBA00012483"/>
    </source>
</evidence>
<feature type="region of interest" description="Disordered" evidence="7">
    <location>
        <begin position="222"/>
        <end position="265"/>
    </location>
</feature>
<evidence type="ECO:0000256" key="4">
    <source>
        <dbReference type="ARBA" id="ARBA00023015"/>
    </source>
</evidence>
<evidence type="ECO:0000256" key="7">
    <source>
        <dbReference type="SAM" id="MobiDB-lite"/>
    </source>
</evidence>
<comment type="caution">
    <text evidence="9">The sequence shown here is derived from an EMBL/GenBank/DDBJ whole genome shotgun (WGS) entry which is preliminary data.</text>
</comment>
<proteinExistence type="predicted"/>
<dbReference type="EMBL" id="MU839011">
    <property type="protein sequence ID" value="KAK1766462.1"/>
    <property type="molecule type" value="Genomic_DNA"/>
</dbReference>
<dbReference type="GO" id="GO:0006513">
    <property type="term" value="P:protein monoubiquitination"/>
    <property type="evidence" value="ECO:0007669"/>
    <property type="project" value="TreeGrafter"/>
</dbReference>
<comment type="catalytic activity">
    <reaction evidence="1">
        <text>S-ubiquitinyl-[E2 ubiquitin-conjugating enzyme]-L-cysteine + [acceptor protein]-L-lysine = [E2 ubiquitin-conjugating enzyme]-L-cysteine + N(6)-ubiquitinyl-[acceptor protein]-L-lysine.</text>
        <dbReference type="EC" id="2.3.2.27"/>
    </reaction>
</comment>
<dbReference type="Pfam" id="PF13639">
    <property type="entry name" value="zf-RING_2"/>
    <property type="match status" value="1"/>
</dbReference>
<keyword evidence="3" id="KW-0808">Transferase</keyword>
<dbReference type="InterPro" id="IPR001841">
    <property type="entry name" value="Znf_RING"/>
</dbReference>
<dbReference type="SMART" id="SM00184">
    <property type="entry name" value="RING"/>
    <property type="match status" value="1"/>
</dbReference>
<dbReference type="SUPFAM" id="SSF57850">
    <property type="entry name" value="RING/U-box"/>
    <property type="match status" value="1"/>
</dbReference>
<dbReference type="EC" id="2.3.2.27" evidence="2"/>
<feature type="domain" description="RING-type" evidence="8">
    <location>
        <begin position="34"/>
        <end position="74"/>
    </location>
</feature>
<feature type="region of interest" description="Disordered" evidence="7">
    <location>
        <begin position="103"/>
        <end position="124"/>
    </location>
</feature>
<keyword evidence="10" id="KW-1185">Reference proteome</keyword>
<evidence type="ECO:0000256" key="3">
    <source>
        <dbReference type="ARBA" id="ARBA00022679"/>
    </source>
</evidence>
<name>A0AAJ0C0I1_9PEZI</name>
<keyword evidence="6" id="KW-0862">Zinc</keyword>
<feature type="compositionally biased region" description="Polar residues" evidence="7">
    <location>
        <begin position="109"/>
        <end position="124"/>
    </location>
</feature>
<keyword evidence="6" id="KW-0863">Zinc-finger</keyword>
<feature type="compositionally biased region" description="Acidic residues" evidence="7">
    <location>
        <begin position="355"/>
        <end position="366"/>
    </location>
</feature>
<feature type="compositionally biased region" description="Basic and acidic residues" evidence="7">
    <location>
        <begin position="403"/>
        <end position="424"/>
    </location>
</feature>
<keyword evidence="4" id="KW-0805">Transcription regulation</keyword>
<protein>
    <recommendedName>
        <fullName evidence="2">RING-type E3 ubiquitin transferase</fullName>
        <ecNumber evidence="2">2.3.2.27</ecNumber>
    </recommendedName>
</protein>